<gene>
    <name evidence="2" type="ORF">OERS_31690</name>
    <name evidence="1" type="ORF">OJAG_21230</name>
</gene>
<dbReference type="PATRIC" id="fig|43678.3.peg.2215"/>
<protein>
    <recommendedName>
        <fullName evidence="5">DNA modification methylase</fullName>
    </recommendedName>
</protein>
<evidence type="ECO:0000313" key="2">
    <source>
        <dbReference type="EMBL" id="OCI30140.1"/>
    </source>
</evidence>
<sequence length="161" mass="16625">MTSTPSRLTTPRRSLVLAIPAIVAGVLAVSACSPITTDIAYSPSDGVRINLTDEVRGLNLLIISAAEGEPGTLLGGMANDSDEPVEITVAPEGTDPIDVPLEAGETVYLSVDNGFEAQFGNIDVPPGGTISVTLTSSTGETQTAEVPVLNGLLPEYEDYLP</sequence>
<dbReference type="Proteomes" id="UP000093412">
    <property type="component" value="Unassembled WGS sequence"/>
</dbReference>
<name>A0A163RFG0_9CELL</name>
<accession>A0A163RFG0</accession>
<dbReference type="PROSITE" id="PS51257">
    <property type="entry name" value="PROKAR_LIPOPROTEIN"/>
    <property type="match status" value="1"/>
</dbReference>
<reference evidence="1 3" key="1">
    <citation type="submission" date="2016-01" db="EMBL/GenBank/DDBJ databases">
        <title>Genome sequence of Oerskovia enterophila VJag, an agar and cellulose degrading bacterium.</title>
        <authorList>
            <person name="Poehlein A."/>
            <person name="Jag V."/>
            <person name="Bengelsdorf F."/>
            <person name="Duerre P."/>
            <person name="Daniel R."/>
        </authorList>
    </citation>
    <scope>NUCLEOTIDE SEQUENCE [LARGE SCALE GENOMIC DNA]</scope>
    <source>
        <strain evidence="1 3">VJag</strain>
    </source>
</reference>
<evidence type="ECO:0000313" key="3">
    <source>
        <dbReference type="Proteomes" id="UP000076447"/>
    </source>
</evidence>
<dbReference type="OrthoDB" id="3267550at2"/>
<organism evidence="1 3">
    <name type="scientific">Oerskovia enterophila</name>
    <dbReference type="NCBI Taxonomy" id="43678"/>
    <lineage>
        <taxon>Bacteria</taxon>
        <taxon>Bacillati</taxon>
        <taxon>Actinomycetota</taxon>
        <taxon>Actinomycetes</taxon>
        <taxon>Micrococcales</taxon>
        <taxon>Cellulomonadaceae</taxon>
        <taxon>Oerskovia</taxon>
    </lineage>
</organism>
<dbReference type="STRING" id="43678.OJAG_21230"/>
<evidence type="ECO:0008006" key="5">
    <source>
        <dbReference type="Google" id="ProtNLM"/>
    </source>
</evidence>
<dbReference type="RefSeq" id="WP_139107879.1">
    <property type="nucleotide sequence ID" value="NZ_LRIE01000073.1"/>
</dbReference>
<evidence type="ECO:0000313" key="4">
    <source>
        <dbReference type="Proteomes" id="UP000093412"/>
    </source>
</evidence>
<keyword evidence="4" id="KW-1185">Reference proteome</keyword>
<dbReference type="AlphaFoldDB" id="A0A163RFG0"/>
<dbReference type="EMBL" id="LRIE01000073">
    <property type="protein sequence ID" value="KZM35155.1"/>
    <property type="molecule type" value="Genomic_DNA"/>
</dbReference>
<reference evidence="2 4" key="2">
    <citation type="submission" date="2016-06" db="EMBL/GenBank/DDBJ databases">
        <title>Genome sequence of Oerskovia enterophila DSM 43852.</title>
        <authorList>
            <person name="Poehlein A."/>
            <person name="Jag V."/>
            <person name="Bengelsdorf F.R."/>
            <person name="Daniel R."/>
            <person name="Duerre P."/>
        </authorList>
    </citation>
    <scope>NUCLEOTIDE SEQUENCE [LARGE SCALE GENOMIC DNA]</scope>
    <source>
        <strain evidence="2 4">DSM 43852</strain>
    </source>
</reference>
<comment type="caution">
    <text evidence="1">The sequence shown here is derived from an EMBL/GenBank/DDBJ whole genome shotgun (WGS) entry which is preliminary data.</text>
</comment>
<proteinExistence type="predicted"/>
<evidence type="ECO:0000313" key="1">
    <source>
        <dbReference type="EMBL" id="KZM35155.1"/>
    </source>
</evidence>
<dbReference type="EMBL" id="MAQA01000044">
    <property type="protein sequence ID" value="OCI30140.1"/>
    <property type="molecule type" value="Genomic_DNA"/>
</dbReference>
<dbReference type="Proteomes" id="UP000076447">
    <property type="component" value="Unassembled WGS sequence"/>
</dbReference>